<dbReference type="Proteomes" id="UP000298058">
    <property type="component" value="Unassembled WGS sequence"/>
</dbReference>
<evidence type="ECO:0008006" key="4">
    <source>
        <dbReference type="Google" id="ProtNLM"/>
    </source>
</evidence>
<evidence type="ECO:0000256" key="1">
    <source>
        <dbReference type="SAM" id="MobiDB-lite"/>
    </source>
</evidence>
<name>A0A4R9LZA6_9LEPT</name>
<reference evidence="2" key="1">
    <citation type="journal article" date="2019" name="PLoS Negl. Trop. Dis.">
        <title>Revisiting the worldwide diversity of Leptospira species in the environment.</title>
        <authorList>
            <person name="Vincent A.T."/>
            <person name="Schiettekatte O."/>
            <person name="Bourhy P."/>
            <person name="Veyrier F.J."/>
            <person name="Picardeau M."/>
        </authorList>
    </citation>
    <scope>NUCLEOTIDE SEQUENCE [LARGE SCALE GENOMIC DNA]</scope>
    <source>
        <strain evidence="2">201300427</strain>
    </source>
</reference>
<organism evidence="2 3">
    <name type="scientific">Leptospira idonii</name>
    <dbReference type="NCBI Taxonomy" id="1193500"/>
    <lineage>
        <taxon>Bacteria</taxon>
        <taxon>Pseudomonadati</taxon>
        <taxon>Spirochaetota</taxon>
        <taxon>Spirochaetia</taxon>
        <taxon>Leptospirales</taxon>
        <taxon>Leptospiraceae</taxon>
        <taxon>Leptospira</taxon>
    </lineage>
</organism>
<evidence type="ECO:0000313" key="2">
    <source>
        <dbReference type="EMBL" id="TGN19754.1"/>
    </source>
</evidence>
<gene>
    <name evidence="2" type="ORF">EHS15_08250</name>
</gene>
<feature type="compositionally biased region" description="Basic and acidic residues" evidence="1">
    <location>
        <begin position="200"/>
        <end position="222"/>
    </location>
</feature>
<dbReference type="RefSeq" id="WP_135760070.1">
    <property type="nucleotide sequence ID" value="NZ_RQHW01000028.1"/>
</dbReference>
<proteinExistence type="predicted"/>
<dbReference type="OrthoDB" id="318771at2"/>
<dbReference type="AlphaFoldDB" id="A0A4R9LZA6"/>
<feature type="region of interest" description="Disordered" evidence="1">
    <location>
        <begin position="192"/>
        <end position="222"/>
    </location>
</feature>
<protein>
    <recommendedName>
        <fullName evidence="4">Molecular chaperone DnaJ</fullName>
    </recommendedName>
</protein>
<evidence type="ECO:0000313" key="3">
    <source>
        <dbReference type="Proteomes" id="UP000298058"/>
    </source>
</evidence>
<dbReference type="EMBL" id="RQHW01000028">
    <property type="protein sequence ID" value="TGN19754.1"/>
    <property type="molecule type" value="Genomic_DNA"/>
</dbReference>
<keyword evidence="3" id="KW-1185">Reference proteome</keyword>
<accession>A0A4R9LZA6</accession>
<sequence>MPSAKRKSSQTKPSESVEVVWKGISSSQSKSQKEFNDILKKHKDTLEKAKEVDLLFQMVNSVYLKEVLPEIEKQKRLDRTRFVLMCEILTEEKVSLGKQQREVLRNYLLEICYDNVNEDRKFYQSYMDILETKSERMKRLSRKLDLESRIKNQFGVDVDLDELNRTDFDTEEDRTEHEEKYKEFREKYEEYRSQYHQKRKTSDSKSEKKSKSRLEKEKKQNETERLLSLDINSLFKSLAKQIHPDREQNPELRAKKAKLMTELSGARDNMNIAEILEIKFKVDELVPDNQTDVSFNDSSIKRFVSIIKTKIRKLEDSIKERLFSHPLLEDYPDKRLARPENIKPYLELIAKNNKKITDSFEEEVERLKREPKYVKEMIRDLSQVGY</sequence>
<comment type="caution">
    <text evidence="2">The sequence shown here is derived from an EMBL/GenBank/DDBJ whole genome shotgun (WGS) entry which is preliminary data.</text>
</comment>